<protein>
    <recommendedName>
        <fullName evidence="9">GDP-fucose protein O-fucosyltransferase 2</fullName>
        <ecNumber evidence="3">2.4.1.221</ecNumber>
    </recommendedName>
    <alternativeName>
        <fullName evidence="10">Peptide-O-fucosyltransferase 2</fullName>
    </alternativeName>
</protein>
<keyword evidence="5" id="KW-0256">Endoplasmic reticulum</keyword>
<dbReference type="EC" id="2.4.1.221" evidence="3"/>
<comment type="subcellular location">
    <subcellularLocation>
        <location evidence="1">Endoplasmic reticulum</location>
    </subcellularLocation>
</comment>
<dbReference type="InterPro" id="IPR045130">
    <property type="entry name" value="OFUT2-like"/>
</dbReference>
<comment type="similarity">
    <text evidence="8">Belongs to the glycosyltransferase 68 family.</text>
</comment>
<proteinExistence type="inferred from homology"/>
<evidence type="ECO:0000256" key="11">
    <source>
        <dbReference type="ARBA" id="ARBA00047273"/>
    </source>
</evidence>
<keyword evidence="15" id="KW-1185">Reference proteome</keyword>
<evidence type="ECO:0000256" key="4">
    <source>
        <dbReference type="ARBA" id="ARBA00022679"/>
    </source>
</evidence>
<feature type="chain" id="PRO_5022909523" description="GDP-fucose protein O-fucosyltransferase 2" evidence="13">
    <location>
        <begin position="22"/>
        <end position="201"/>
    </location>
</feature>
<keyword evidence="13" id="KW-0732">Signal</keyword>
<keyword evidence="6" id="KW-0294">Fucose metabolism</keyword>
<evidence type="ECO:0000256" key="7">
    <source>
        <dbReference type="ARBA" id="ARBA00023277"/>
    </source>
</evidence>
<evidence type="ECO:0000256" key="9">
    <source>
        <dbReference type="ARBA" id="ARBA00026232"/>
    </source>
</evidence>
<evidence type="ECO:0000256" key="13">
    <source>
        <dbReference type="SAM" id="SignalP"/>
    </source>
</evidence>
<evidence type="ECO:0000256" key="1">
    <source>
        <dbReference type="ARBA" id="ARBA00004240"/>
    </source>
</evidence>
<dbReference type="Pfam" id="PF10250">
    <property type="entry name" value="O-FucT"/>
    <property type="match status" value="1"/>
</dbReference>
<dbReference type="GO" id="GO:0005783">
    <property type="term" value="C:endoplasmic reticulum"/>
    <property type="evidence" value="ECO:0007669"/>
    <property type="project" value="UniProtKB-SubCell"/>
</dbReference>
<feature type="signal peptide" evidence="13">
    <location>
        <begin position="1"/>
        <end position="21"/>
    </location>
</feature>
<dbReference type="InterPro" id="IPR019378">
    <property type="entry name" value="GDP-Fuc_O-FucTrfase"/>
</dbReference>
<name>A0A5B7D3P5_PORTR</name>
<dbReference type="Proteomes" id="UP000324222">
    <property type="component" value="Unassembled WGS sequence"/>
</dbReference>
<organism evidence="14 15">
    <name type="scientific">Portunus trituberculatus</name>
    <name type="common">Swimming crab</name>
    <name type="synonym">Neptunus trituberculatus</name>
    <dbReference type="NCBI Taxonomy" id="210409"/>
    <lineage>
        <taxon>Eukaryota</taxon>
        <taxon>Metazoa</taxon>
        <taxon>Ecdysozoa</taxon>
        <taxon>Arthropoda</taxon>
        <taxon>Crustacea</taxon>
        <taxon>Multicrustacea</taxon>
        <taxon>Malacostraca</taxon>
        <taxon>Eumalacostraca</taxon>
        <taxon>Eucarida</taxon>
        <taxon>Decapoda</taxon>
        <taxon>Pleocyemata</taxon>
        <taxon>Brachyura</taxon>
        <taxon>Eubrachyura</taxon>
        <taxon>Portunoidea</taxon>
        <taxon>Portunidae</taxon>
        <taxon>Portuninae</taxon>
        <taxon>Portunus</taxon>
    </lineage>
</organism>
<keyword evidence="4 14" id="KW-0808">Transferase</keyword>
<evidence type="ECO:0000256" key="12">
    <source>
        <dbReference type="ARBA" id="ARBA00048647"/>
    </source>
</evidence>
<reference evidence="14 15" key="1">
    <citation type="submission" date="2019-05" db="EMBL/GenBank/DDBJ databases">
        <title>Another draft genome of Portunus trituberculatus and its Hox gene families provides insights of decapod evolution.</title>
        <authorList>
            <person name="Jeong J.-H."/>
            <person name="Song I."/>
            <person name="Kim S."/>
            <person name="Choi T."/>
            <person name="Kim D."/>
            <person name="Ryu S."/>
            <person name="Kim W."/>
        </authorList>
    </citation>
    <scope>NUCLEOTIDE SEQUENCE [LARGE SCALE GENOMIC DNA]</scope>
    <source>
        <tissue evidence="14">Muscle</tissue>
    </source>
</reference>
<comment type="catalytic activity">
    <reaction evidence="12">
        <text>L-seryl-[protein] + GDP-beta-L-fucose = 3-O-(alpha-L-fucosyl)-L-seryl-[protein] + GDP + H(+)</text>
        <dbReference type="Rhea" id="RHEA:63644"/>
        <dbReference type="Rhea" id="RHEA-COMP:9863"/>
        <dbReference type="Rhea" id="RHEA-COMP:17914"/>
        <dbReference type="ChEBI" id="CHEBI:15378"/>
        <dbReference type="ChEBI" id="CHEBI:29999"/>
        <dbReference type="ChEBI" id="CHEBI:57273"/>
        <dbReference type="ChEBI" id="CHEBI:58189"/>
        <dbReference type="ChEBI" id="CHEBI:189632"/>
        <dbReference type="EC" id="2.4.1.221"/>
    </reaction>
    <physiologicalReaction direction="left-to-right" evidence="12">
        <dbReference type="Rhea" id="RHEA:63645"/>
    </physiologicalReaction>
</comment>
<sequence length="201" mass="22616">MGSPSIAAFFTLFIAISGLKGELCPREEEEAVRYLLYDVNYGEGFNLRRDVYVRIANLVRKLSQDHNWVLLVNLLPSVSLHRFVPDKDFLQQWGDGGAAIVDQIICSHARYFVGSYESTFSFRIQEEREILGFTEETTFNRLCGSSSKCEQPAKWRIISSHVEAPVTAILHAYLNMLLSPKSSHLLLSGSSLHTGKTSLLC</sequence>
<evidence type="ECO:0000256" key="8">
    <source>
        <dbReference type="ARBA" id="ARBA00025803"/>
    </source>
</evidence>
<dbReference type="PANTHER" id="PTHR13398:SF0">
    <property type="entry name" value="GDP-FUCOSE PROTEIN O-FUCOSYLTRANSFERASE 2"/>
    <property type="match status" value="1"/>
</dbReference>
<dbReference type="Gene3D" id="3.40.50.11350">
    <property type="match status" value="1"/>
</dbReference>
<evidence type="ECO:0000313" key="15">
    <source>
        <dbReference type="Proteomes" id="UP000324222"/>
    </source>
</evidence>
<dbReference type="AlphaFoldDB" id="A0A5B7D3P5"/>
<comment type="caution">
    <text evidence="14">The sequence shown here is derived from an EMBL/GenBank/DDBJ whole genome shotgun (WGS) entry which is preliminary data.</text>
</comment>
<evidence type="ECO:0000313" key="14">
    <source>
        <dbReference type="EMBL" id="MPC16260.1"/>
    </source>
</evidence>
<evidence type="ECO:0000256" key="5">
    <source>
        <dbReference type="ARBA" id="ARBA00022824"/>
    </source>
</evidence>
<evidence type="ECO:0000256" key="10">
    <source>
        <dbReference type="ARBA" id="ARBA00033083"/>
    </source>
</evidence>
<comment type="catalytic activity">
    <reaction evidence="11">
        <text>L-threonyl-[protein] + GDP-beta-L-fucose = 3-O-(alpha-L-fucosyl)-L-threonyl-[protein] + GDP + H(+)</text>
        <dbReference type="Rhea" id="RHEA:70491"/>
        <dbReference type="Rhea" id="RHEA-COMP:11060"/>
        <dbReference type="Rhea" id="RHEA-COMP:17915"/>
        <dbReference type="ChEBI" id="CHEBI:15378"/>
        <dbReference type="ChEBI" id="CHEBI:30013"/>
        <dbReference type="ChEBI" id="CHEBI:57273"/>
        <dbReference type="ChEBI" id="CHEBI:58189"/>
        <dbReference type="ChEBI" id="CHEBI:189631"/>
        <dbReference type="EC" id="2.4.1.221"/>
    </reaction>
    <physiologicalReaction direction="left-to-right" evidence="11">
        <dbReference type="Rhea" id="RHEA:70492"/>
    </physiologicalReaction>
</comment>
<dbReference type="OrthoDB" id="422368at2759"/>
<dbReference type="PANTHER" id="PTHR13398">
    <property type="entry name" value="GDP-FUCOSE PROTEIN O-FUCOSYLTRANSFERASE 2"/>
    <property type="match status" value="1"/>
</dbReference>
<gene>
    <name evidence="14" type="primary">Pofut2</name>
    <name evidence="14" type="ORF">E2C01_009081</name>
</gene>
<evidence type="ECO:0000256" key="6">
    <source>
        <dbReference type="ARBA" id="ARBA00023253"/>
    </source>
</evidence>
<dbReference type="GO" id="GO:0046922">
    <property type="term" value="F:peptide-O-fucosyltransferase activity"/>
    <property type="evidence" value="ECO:0007669"/>
    <property type="project" value="UniProtKB-EC"/>
</dbReference>
<keyword evidence="7" id="KW-0119">Carbohydrate metabolism</keyword>
<evidence type="ECO:0000256" key="3">
    <source>
        <dbReference type="ARBA" id="ARBA00012196"/>
    </source>
</evidence>
<comment type="pathway">
    <text evidence="2">Protein modification; protein glycosylation.</text>
</comment>
<dbReference type="GO" id="GO:0006004">
    <property type="term" value="P:fucose metabolic process"/>
    <property type="evidence" value="ECO:0007669"/>
    <property type="project" value="UniProtKB-KW"/>
</dbReference>
<keyword evidence="14" id="KW-0328">Glycosyltransferase</keyword>
<dbReference type="EMBL" id="VSRR010000491">
    <property type="protein sequence ID" value="MPC16260.1"/>
    <property type="molecule type" value="Genomic_DNA"/>
</dbReference>
<accession>A0A5B7D3P5</accession>
<evidence type="ECO:0000256" key="2">
    <source>
        <dbReference type="ARBA" id="ARBA00004922"/>
    </source>
</evidence>